<evidence type="ECO:0000256" key="3">
    <source>
        <dbReference type="ARBA" id="ARBA00022679"/>
    </source>
</evidence>
<comment type="caution">
    <text evidence="5">The sequence shown here is derived from an EMBL/GenBank/DDBJ whole genome shotgun (WGS) entry which is preliminary data.</text>
</comment>
<evidence type="ECO:0000313" key="5">
    <source>
        <dbReference type="EMBL" id="MFL9925206.1"/>
    </source>
</evidence>
<keyword evidence="3 5" id="KW-0808">Transferase</keyword>
<dbReference type="PANTHER" id="PTHR43685:SF5">
    <property type="entry name" value="GLYCOSYLTRANSFERASE EPSE-RELATED"/>
    <property type="match status" value="1"/>
</dbReference>
<evidence type="ECO:0000256" key="2">
    <source>
        <dbReference type="ARBA" id="ARBA00022676"/>
    </source>
</evidence>
<dbReference type="GO" id="GO:0016757">
    <property type="term" value="F:glycosyltransferase activity"/>
    <property type="evidence" value="ECO:0007669"/>
    <property type="project" value="UniProtKB-KW"/>
</dbReference>
<dbReference type="PANTHER" id="PTHR43685">
    <property type="entry name" value="GLYCOSYLTRANSFERASE"/>
    <property type="match status" value="1"/>
</dbReference>
<dbReference type="Pfam" id="PF00535">
    <property type="entry name" value="Glycos_transf_2"/>
    <property type="match status" value="1"/>
</dbReference>
<dbReference type="SUPFAM" id="SSF53448">
    <property type="entry name" value="Nucleotide-diphospho-sugar transferases"/>
    <property type="match status" value="1"/>
</dbReference>
<evidence type="ECO:0000256" key="1">
    <source>
        <dbReference type="ARBA" id="ARBA00006739"/>
    </source>
</evidence>
<evidence type="ECO:0000259" key="4">
    <source>
        <dbReference type="Pfam" id="PF00535"/>
    </source>
</evidence>
<gene>
    <name evidence="5" type="ORF">PQR62_13090</name>
</gene>
<dbReference type="EMBL" id="JAQQFM010000005">
    <property type="protein sequence ID" value="MFL9925206.1"/>
    <property type="molecule type" value="Genomic_DNA"/>
</dbReference>
<feature type="domain" description="Glycosyltransferase 2-like" evidence="4">
    <location>
        <begin position="4"/>
        <end position="158"/>
    </location>
</feature>
<keyword evidence="2 5" id="KW-0328">Glycosyltransferase</keyword>
<evidence type="ECO:0000313" key="6">
    <source>
        <dbReference type="Proteomes" id="UP001629246"/>
    </source>
</evidence>
<dbReference type="InterPro" id="IPR001173">
    <property type="entry name" value="Glyco_trans_2-like"/>
</dbReference>
<name>A0ABW9A8K9_9BURK</name>
<sequence length="310" mass="35374">MLTALIPTKNHGIYLENLISNVLFAEGSPVWQLLICNDASTDDTAAILARHAGNPRIRVFENKASIGAIASSMTMYPYVETPYVMFMSSDDFFYPEQMGRLFGEMLERDSYVGFGKYTIQDGEQITELQHPGWRARFAEGADDFRALLGFDHYAFLCTTIFRKEFLPKHGVNAIPYDLSLNKKVSVDGLGEFRGHDWNVLIEMAAMHPEKFHFLDEYCGCFRKVASQLSSDEIYVHTGRATFEMALLLLRHLSDYTLRKRIKDSDTFRNAVKNLFYAKFSGVTEQAKQSDNFQQIYKPVILAADTLMNNM</sequence>
<dbReference type="RefSeq" id="WP_408158385.1">
    <property type="nucleotide sequence ID" value="NZ_JAQQFM010000005.1"/>
</dbReference>
<dbReference type="Gene3D" id="3.90.550.10">
    <property type="entry name" value="Spore Coat Polysaccharide Biosynthesis Protein SpsA, Chain A"/>
    <property type="match status" value="1"/>
</dbReference>
<reference evidence="5 6" key="1">
    <citation type="journal article" date="2024" name="Chem. Sci.">
        <title>Discovery of megapolipeptins by genome mining of a Burkholderiales bacteria collection.</title>
        <authorList>
            <person name="Paulo B.S."/>
            <person name="Recchia M.J.J."/>
            <person name="Lee S."/>
            <person name="Fergusson C.H."/>
            <person name="Romanowski S.B."/>
            <person name="Hernandez A."/>
            <person name="Krull N."/>
            <person name="Liu D.Y."/>
            <person name="Cavanagh H."/>
            <person name="Bos A."/>
            <person name="Gray C.A."/>
            <person name="Murphy B.T."/>
            <person name="Linington R.G."/>
            <person name="Eustaquio A.S."/>
        </authorList>
    </citation>
    <scope>NUCLEOTIDE SEQUENCE [LARGE SCALE GENOMIC DNA]</scope>
    <source>
        <strain evidence="5 6">RL21-008-BIB-A</strain>
    </source>
</reference>
<protein>
    <submittedName>
        <fullName evidence="5">Glycosyltransferase</fullName>
        <ecNumber evidence="5">2.4.-.-</ecNumber>
    </submittedName>
</protein>
<dbReference type="Proteomes" id="UP001629246">
    <property type="component" value="Unassembled WGS sequence"/>
</dbReference>
<dbReference type="InterPro" id="IPR029044">
    <property type="entry name" value="Nucleotide-diphossugar_trans"/>
</dbReference>
<keyword evidence="6" id="KW-1185">Reference proteome</keyword>
<dbReference type="InterPro" id="IPR050834">
    <property type="entry name" value="Glycosyltransf_2"/>
</dbReference>
<organism evidence="5 6">
    <name type="scientific">Herbaspirillum lusitanum</name>
    <dbReference type="NCBI Taxonomy" id="213312"/>
    <lineage>
        <taxon>Bacteria</taxon>
        <taxon>Pseudomonadati</taxon>
        <taxon>Pseudomonadota</taxon>
        <taxon>Betaproteobacteria</taxon>
        <taxon>Burkholderiales</taxon>
        <taxon>Oxalobacteraceae</taxon>
        <taxon>Herbaspirillum</taxon>
    </lineage>
</organism>
<dbReference type="EC" id="2.4.-.-" evidence="5"/>
<proteinExistence type="inferred from homology"/>
<comment type="similarity">
    <text evidence="1">Belongs to the glycosyltransferase 2 family.</text>
</comment>
<accession>A0ABW9A8K9</accession>